<proteinExistence type="predicted"/>
<sequence length="78" mass="8365">MAASAKRASWSVTGLRASSPNAAAICPRSRPGAVAYPADDRLYFSAARGRRLRGEDDQHAKEVRVALERASVGRRDPG</sequence>
<gene>
    <name evidence="1" type="ORF">EAS64_25905</name>
</gene>
<dbReference type="RefSeq" id="WP_145857093.1">
    <property type="nucleotide sequence ID" value="NZ_RPFW01000005.1"/>
</dbReference>
<organism evidence="1 2">
    <name type="scientific">Trebonia kvetii</name>
    <dbReference type="NCBI Taxonomy" id="2480626"/>
    <lineage>
        <taxon>Bacteria</taxon>
        <taxon>Bacillati</taxon>
        <taxon>Actinomycetota</taxon>
        <taxon>Actinomycetes</taxon>
        <taxon>Streptosporangiales</taxon>
        <taxon>Treboniaceae</taxon>
        <taxon>Trebonia</taxon>
    </lineage>
</organism>
<comment type="caution">
    <text evidence="1">The sequence shown here is derived from an EMBL/GenBank/DDBJ whole genome shotgun (WGS) entry which is preliminary data.</text>
</comment>
<dbReference type="Proteomes" id="UP000460272">
    <property type="component" value="Unassembled WGS sequence"/>
</dbReference>
<evidence type="ECO:0000313" key="2">
    <source>
        <dbReference type="Proteomes" id="UP000460272"/>
    </source>
</evidence>
<name>A0A6P2BT33_9ACTN</name>
<protein>
    <submittedName>
        <fullName evidence="1">Uncharacterized protein</fullName>
    </submittedName>
</protein>
<dbReference type="EMBL" id="RPFW01000005">
    <property type="protein sequence ID" value="TVZ02259.1"/>
    <property type="molecule type" value="Genomic_DNA"/>
</dbReference>
<reference evidence="1 2" key="1">
    <citation type="submission" date="2018-11" db="EMBL/GenBank/DDBJ databases">
        <title>Trebonia kvetii gen.nov., sp.nov., a novel acidophilic actinobacterium, and proposal of the new actinobacterial family Treboniaceae fam. nov.</title>
        <authorList>
            <person name="Rapoport D."/>
            <person name="Sagova-Mareckova M."/>
            <person name="Sedlacek I."/>
            <person name="Provaznik J."/>
            <person name="Kralova S."/>
            <person name="Pavlinic D."/>
            <person name="Benes V."/>
            <person name="Kopecky J."/>
        </authorList>
    </citation>
    <scope>NUCLEOTIDE SEQUENCE [LARGE SCALE GENOMIC DNA]</scope>
    <source>
        <strain evidence="1 2">15Tr583</strain>
    </source>
</reference>
<keyword evidence="2" id="KW-1185">Reference proteome</keyword>
<evidence type="ECO:0000313" key="1">
    <source>
        <dbReference type="EMBL" id="TVZ02259.1"/>
    </source>
</evidence>
<accession>A0A6P2BT33</accession>
<dbReference type="AlphaFoldDB" id="A0A6P2BT33"/>